<feature type="region of interest" description="Disordered" evidence="1">
    <location>
        <begin position="21"/>
        <end position="49"/>
    </location>
</feature>
<keyword evidence="2" id="KW-0732">Signal</keyword>
<feature type="chain" id="PRO_5047329680" evidence="2">
    <location>
        <begin position="21"/>
        <end position="144"/>
    </location>
</feature>
<protein>
    <submittedName>
        <fullName evidence="3">DUF4890 domain-containing protein</fullName>
    </submittedName>
</protein>
<dbReference type="Proteomes" id="UP000664480">
    <property type="component" value="Unassembled WGS sequence"/>
</dbReference>
<feature type="region of interest" description="Disordered" evidence="1">
    <location>
        <begin position="68"/>
        <end position="144"/>
    </location>
</feature>
<feature type="compositionally biased region" description="Basic and acidic residues" evidence="1">
    <location>
        <begin position="24"/>
        <end position="43"/>
    </location>
</feature>
<keyword evidence="4" id="KW-1185">Reference proteome</keyword>
<accession>A0ABS3CD99</accession>
<gene>
    <name evidence="3" type="ORF">J0A69_03695</name>
</gene>
<dbReference type="Pfam" id="PF16231">
    <property type="entry name" value="DUF4890"/>
    <property type="match status" value="1"/>
</dbReference>
<feature type="signal peptide" evidence="2">
    <location>
        <begin position="1"/>
        <end position="20"/>
    </location>
</feature>
<comment type="caution">
    <text evidence="3">The sequence shown here is derived from an EMBL/GenBank/DDBJ whole genome shotgun (WGS) entry which is preliminary data.</text>
</comment>
<evidence type="ECO:0000313" key="3">
    <source>
        <dbReference type="EMBL" id="MBN7814514.1"/>
    </source>
</evidence>
<evidence type="ECO:0000313" key="4">
    <source>
        <dbReference type="Proteomes" id="UP000664480"/>
    </source>
</evidence>
<dbReference type="RefSeq" id="WP_206585159.1">
    <property type="nucleotide sequence ID" value="NZ_JAFKCU010000001.1"/>
</dbReference>
<dbReference type="InterPro" id="IPR032612">
    <property type="entry name" value="DUF4890"/>
</dbReference>
<name>A0ABS3CD99_9BACT</name>
<evidence type="ECO:0000256" key="1">
    <source>
        <dbReference type="SAM" id="MobiDB-lite"/>
    </source>
</evidence>
<sequence>MKKLILAAALVCMATFGAFAQQQKRGETATPEERAQRQTERMAEQLQLSETQKAQILAINLEHAKKRQAEMEARKAEMDAKREEMKAMREEMKAQDEQIKEILTEEQRAKWEELKEAQMDRRGRRSGGEIRERGEMPQRKRGGN</sequence>
<feature type="compositionally biased region" description="Basic and acidic residues" evidence="1">
    <location>
        <begin position="68"/>
        <end position="138"/>
    </location>
</feature>
<reference evidence="3 4" key="1">
    <citation type="submission" date="2021-03" db="EMBL/GenBank/DDBJ databases">
        <title>novel species isolated from a fishpond in China.</title>
        <authorList>
            <person name="Lu H."/>
            <person name="Cai Z."/>
        </authorList>
    </citation>
    <scope>NUCLEOTIDE SEQUENCE [LARGE SCALE GENOMIC DNA]</scope>
    <source>
        <strain evidence="3 4">YJ13C</strain>
    </source>
</reference>
<dbReference type="EMBL" id="JAFKCU010000001">
    <property type="protein sequence ID" value="MBN7814514.1"/>
    <property type="molecule type" value="Genomic_DNA"/>
</dbReference>
<organism evidence="3 4">
    <name type="scientific">Algoriphagus pacificus</name>
    <dbReference type="NCBI Taxonomy" id="2811234"/>
    <lineage>
        <taxon>Bacteria</taxon>
        <taxon>Pseudomonadati</taxon>
        <taxon>Bacteroidota</taxon>
        <taxon>Cytophagia</taxon>
        <taxon>Cytophagales</taxon>
        <taxon>Cyclobacteriaceae</taxon>
        <taxon>Algoriphagus</taxon>
    </lineage>
</organism>
<proteinExistence type="predicted"/>
<evidence type="ECO:0000256" key="2">
    <source>
        <dbReference type="SAM" id="SignalP"/>
    </source>
</evidence>